<feature type="domain" description="Major facilitator superfamily (MFS) profile" evidence="8">
    <location>
        <begin position="9"/>
        <end position="479"/>
    </location>
</feature>
<feature type="transmembrane region" description="Helical" evidence="7">
    <location>
        <begin position="318"/>
        <end position="335"/>
    </location>
</feature>
<feature type="transmembrane region" description="Helical" evidence="7">
    <location>
        <begin position="46"/>
        <end position="67"/>
    </location>
</feature>
<dbReference type="Pfam" id="PF07690">
    <property type="entry name" value="MFS_1"/>
    <property type="match status" value="2"/>
</dbReference>
<name>A0ABU9X5V1_9MICC</name>
<dbReference type="InterPro" id="IPR020846">
    <property type="entry name" value="MFS_dom"/>
</dbReference>
<evidence type="ECO:0000259" key="8">
    <source>
        <dbReference type="PROSITE" id="PS50850"/>
    </source>
</evidence>
<evidence type="ECO:0000256" key="1">
    <source>
        <dbReference type="ARBA" id="ARBA00004651"/>
    </source>
</evidence>
<reference evidence="9 10" key="1">
    <citation type="submission" date="2024-05" db="EMBL/GenBank/DDBJ databases">
        <title>Sinomonas sp. nov., isolated from a waste landfill.</title>
        <authorList>
            <person name="Zhao Y."/>
        </authorList>
    </citation>
    <scope>NUCLEOTIDE SEQUENCE [LARGE SCALE GENOMIC DNA]</scope>
    <source>
        <strain evidence="9 10">CCTCC AB2014300</strain>
    </source>
</reference>
<evidence type="ECO:0000256" key="4">
    <source>
        <dbReference type="ARBA" id="ARBA00022692"/>
    </source>
</evidence>
<keyword evidence="6 7" id="KW-0472">Membrane</keyword>
<feature type="transmembrane region" description="Helical" evidence="7">
    <location>
        <begin position="194"/>
        <end position="213"/>
    </location>
</feature>
<feature type="transmembrane region" description="Helical" evidence="7">
    <location>
        <begin position="407"/>
        <end position="431"/>
    </location>
</feature>
<feature type="transmembrane region" description="Helical" evidence="7">
    <location>
        <begin position="372"/>
        <end position="395"/>
    </location>
</feature>
<sequence>MTAPWNPRLALLVAAAYFMEFLDGTALVTALPAIGADFGVAAADAGIAMTAYLVTVAMGIPFGSWLAERFGARGVFCSAIALFTLASLACALSPGLAALTAFRAVQGLAGALMVPVGSLLVLRGTPKDQLLKATAFLVWPALAAPVVAPLVGGALTQYLSWHWIFLVNLPLGAAAFVAALRIVPSGGADPLRRLDWPGLALTTAGVAAVVIGLELLGRGAGAGAGHADAGGLGAAGGAAGEAAAGGALVVVGLVALAAAVAWMRRATAPLFDLTVLRVRTFRATQTGGFVYRLTISAVPFMLPLMLQDGFGWDPVRAGAMVAAVFVGNIGIKPATTPLIRRFGFRPVLVWAAAASAGTFVLCGLADPAWPDAVLFGVLLASGVFRSVGFSAYMTVQYAEVDAARLPSANAVANTLVQLAHALGVAVGALLIRVAGQVAHDAGWSAGGDGALAYRVAFVAIAVLMLASVVDSLRLPQDAGTEVSGRR</sequence>
<dbReference type="Proteomes" id="UP001422074">
    <property type="component" value="Unassembled WGS sequence"/>
</dbReference>
<proteinExistence type="predicted"/>
<dbReference type="PROSITE" id="PS50850">
    <property type="entry name" value="MFS"/>
    <property type="match status" value="1"/>
</dbReference>
<gene>
    <name evidence="9" type="ORF">ABCQ75_13190</name>
</gene>
<dbReference type="InterPro" id="IPR011701">
    <property type="entry name" value="MFS"/>
</dbReference>
<feature type="transmembrane region" description="Helical" evidence="7">
    <location>
        <begin position="289"/>
        <end position="306"/>
    </location>
</feature>
<keyword evidence="2" id="KW-0813">Transport</keyword>
<feature type="transmembrane region" description="Helical" evidence="7">
    <location>
        <begin position="74"/>
        <end position="98"/>
    </location>
</feature>
<evidence type="ECO:0000256" key="7">
    <source>
        <dbReference type="SAM" id="Phobius"/>
    </source>
</evidence>
<dbReference type="EMBL" id="JBDFRB010000013">
    <property type="protein sequence ID" value="MEN2745483.1"/>
    <property type="molecule type" value="Genomic_DNA"/>
</dbReference>
<comment type="caution">
    <text evidence="9">The sequence shown here is derived from an EMBL/GenBank/DDBJ whole genome shotgun (WGS) entry which is preliminary data.</text>
</comment>
<dbReference type="PANTHER" id="PTHR42718">
    <property type="entry name" value="MAJOR FACILITATOR SUPERFAMILY MULTIDRUG TRANSPORTER MFSC"/>
    <property type="match status" value="1"/>
</dbReference>
<evidence type="ECO:0000256" key="2">
    <source>
        <dbReference type="ARBA" id="ARBA00022448"/>
    </source>
</evidence>
<keyword evidence="4 7" id="KW-0812">Transmembrane</keyword>
<feature type="transmembrane region" description="Helical" evidence="7">
    <location>
        <begin position="347"/>
        <end position="366"/>
    </location>
</feature>
<evidence type="ECO:0000313" key="10">
    <source>
        <dbReference type="Proteomes" id="UP001422074"/>
    </source>
</evidence>
<comment type="subcellular location">
    <subcellularLocation>
        <location evidence="1">Cell membrane</location>
        <topology evidence="1">Multi-pass membrane protein</topology>
    </subcellularLocation>
</comment>
<dbReference type="PANTHER" id="PTHR42718:SF46">
    <property type="entry name" value="BLR6921 PROTEIN"/>
    <property type="match status" value="1"/>
</dbReference>
<evidence type="ECO:0000256" key="5">
    <source>
        <dbReference type="ARBA" id="ARBA00022989"/>
    </source>
</evidence>
<dbReference type="Gene3D" id="1.20.1720.10">
    <property type="entry name" value="Multidrug resistance protein D"/>
    <property type="match status" value="1"/>
</dbReference>
<dbReference type="RefSeq" id="WP_345885890.1">
    <property type="nucleotide sequence ID" value="NZ_JBDFRB010000013.1"/>
</dbReference>
<organism evidence="9 10">
    <name type="scientific">Sinomonas halotolerans</name>
    <dbReference type="NCBI Taxonomy" id="1644133"/>
    <lineage>
        <taxon>Bacteria</taxon>
        <taxon>Bacillati</taxon>
        <taxon>Actinomycetota</taxon>
        <taxon>Actinomycetes</taxon>
        <taxon>Micrococcales</taxon>
        <taxon>Micrococcaceae</taxon>
        <taxon>Sinomonas</taxon>
    </lineage>
</organism>
<evidence type="ECO:0000256" key="6">
    <source>
        <dbReference type="ARBA" id="ARBA00023136"/>
    </source>
</evidence>
<keyword evidence="3" id="KW-1003">Cell membrane</keyword>
<keyword evidence="5 7" id="KW-1133">Transmembrane helix</keyword>
<feature type="transmembrane region" description="Helical" evidence="7">
    <location>
        <begin position="242"/>
        <end position="263"/>
    </location>
</feature>
<feature type="transmembrane region" description="Helical" evidence="7">
    <location>
        <begin position="104"/>
        <end position="122"/>
    </location>
</feature>
<feature type="transmembrane region" description="Helical" evidence="7">
    <location>
        <begin position="161"/>
        <end position="182"/>
    </location>
</feature>
<dbReference type="Gene3D" id="1.20.1250.20">
    <property type="entry name" value="MFS general substrate transporter like domains"/>
    <property type="match status" value="1"/>
</dbReference>
<accession>A0ABU9X5V1</accession>
<feature type="transmembrane region" description="Helical" evidence="7">
    <location>
        <begin position="134"/>
        <end position="155"/>
    </location>
</feature>
<dbReference type="InterPro" id="IPR036259">
    <property type="entry name" value="MFS_trans_sf"/>
</dbReference>
<dbReference type="SUPFAM" id="SSF103473">
    <property type="entry name" value="MFS general substrate transporter"/>
    <property type="match status" value="1"/>
</dbReference>
<evidence type="ECO:0000256" key="3">
    <source>
        <dbReference type="ARBA" id="ARBA00022475"/>
    </source>
</evidence>
<evidence type="ECO:0000313" key="9">
    <source>
        <dbReference type="EMBL" id="MEN2745483.1"/>
    </source>
</evidence>
<feature type="transmembrane region" description="Helical" evidence="7">
    <location>
        <begin position="451"/>
        <end position="469"/>
    </location>
</feature>
<keyword evidence="10" id="KW-1185">Reference proteome</keyword>
<protein>
    <submittedName>
        <fullName evidence="9">MFS transporter</fullName>
    </submittedName>
</protein>